<name>A0A9W9WTX0_9EURO</name>
<gene>
    <name evidence="1" type="ORF">N7539_008244</name>
</gene>
<accession>A0A9W9WTX0</accession>
<sequence length="106" mass="11586">MLEFILFREDIAELRFLRSSTISAGPSFWTDIATAFSTAEFGLALFEQSADPIPDFDGFSARSGLTWTSQHSPKRAVVPFQALRVIEMGHSGPGLGTDEARVDPPP</sequence>
<reference evidence="1" key="1">
    <citation type="submission" date="2022-12" db="EMBL/GenBank/DDBJ databases">
        <authorList>
            <person name="Petersen C."/>
        </authorList>
    </citation>
    <scope>NUCLEOTIDE SEQUENCE</scope>
    <source>
        <strain evidence="1">IBT 30728</strain>
    </source>
</reference>
<dbReference type="AlphaFoldDB" id="A0A9W9WTX0"/>
<dbReference type="Proteomes" id="UP001148312">
    <property type="component" value="Unassembled WGS sequence"/>
</dbReference>
<comment type="caution">
    <text evidence="1">The sequence shown here is derived from an EMBL/GenBank/DDBJ whole genome shotgun (WGS) entry which is preliminary data.</text>
</comment>
<evidence type="ECO:0000313" key="1">
    <source>
        <dbReference type="EMBL" id="KAJ5475178.1"/>
    </source>
</evidence>
<dbReference type="RefSeq" id="XP_056786936.1">
    <property type="nucleotide sequence ID" value="XM_056937844.1"/>
</dbReference>
<proteinExistence type="predicted"/>
<dbReference type="EMBL" id="JAPWDQ010000012">
    <property type="protein sequence ID" value="KAJ5475178.1"/>
    <property type="molecule type" value="Genomic_DNA"/>
</dbReference>
<evidence type="ECO:0000313" key="2">
    <source>
        <dbReference type="Proteomes" id="UP001148312"/>
    </source>
</evidence>
<dbReference type="GeneID" id="81628094"/>
<organism evidence="1 2">
    <name type="scientific">Penicillium diatomitis</name>
    <dbReference type="NCBI Taxonomy" id="2819901"/>
    <lineage>
        <taxon>Eukaryota</taxon>
        <taxon>Fungi</taxon>
        <taxon>Dikarya</taxon>
        <taxon>Ascomycota</taxon>
        <taxon>Pezizomycotina</taxon>
        <taxon>Eurotiomycetes</taxon>
        <taxon>Eurotiomycetidae</taxon>
        <taxon>Eurotiales</taxon>
        <taxon>Aspergillaceae</taxon>
        <taxon>Penicillium</taxon>
    </lineage>
</organism>
<reference evidence="1" key="2">
    <citation type="journal article" date="2023" name="IMA Fungus">
        <title>Comparative genomic study of the Penicillium genus elucidates a diverse pangenome and 15 lateral gene transfer events.</title>
        <authorList>
            <person name="Petersen C."/>
            <person name="Sorensen T."/>
            <person name="Nielsen M.R."/>
            <person name="Sondergaard T.E."/>
            <person name="Sorensen J.L."/>
            <person name="Fitzpatrick D.A."/>
            <person name="Frisvad J.C."/>
            <person name="Nielsen K.L."/>
        </authorList>
    </citation>
    <scope>NUCLEOTIDE SEQUENCE</scope>
    <source>
        <strain evidence="1">IBT 30728</strain>
    </source>
</reference>
<protein>
    <submittedName>
        <fullName evidence="1">Uncharacterized protein</fullName>
    </submittedName>
</protein>
<keyword evidence="2" id="KW-1185">Reference proteome</keyword>